<accession>A0A8J5VQJ4</accession>
<reference evidence="2" key="1">
    <citation type="journal article" date="2021" name="bioRxiv">
        <title>Whole Genome Assembly and Annotation of Northern Wild Rice, Zizania palustris L., Supports a Whole Genome Duplication in the Zizania Genus.</title>
        <authorList>
            <person name="Haas M."/>
            <person name="Kono T."/>
            <person name="Macchietto M."/>
            <person name="Millas R."/>
            <person name="McGilp L."/>
            <person name="Shao M."/>
            <person name="Duquette J."/>
            <person name="Hirsch C.N."/>
            <person name="Kimball J."/>
        </authorList>
    </citation>
    <scope>NUCLEOTIDE SEQUENCE</scope>
    <source>
        <tissue evidence="2">Fresh leaf tissue</tissue>
    </source>
</reference>
<feature type="compositionally biased region" description="Basic and acidic residues" evidence="1">
    <location>
        <begin position="30"/>
        <end position="41"/>
    </location>
</feature>
<dbReference type="EMBL" id="JAAALK010000283">
    <property type="protein sequence ID" value="KAG8076605.1"/>
    <property type="molecule type" value="Genomic_DNA"/>
</dbReference>
<protein>
    <submittedName>
        <fullName evidence="2">Uncharacterized protein</fullName>
    </submittedName>
</protein>
<dbReference type="AlphaFoldDB" id="A0A8J5VQJ4"/>
<organism evidence="2 3">
    <name type="scientific">Zizania palustris</name>
    <name type="common">Northern wild rice</name>
    <dbReference type="NCBI Taxonomy" id="103762"/>
    <lineage>
        <taxon>Eukaryota</taxon>
        <taxon>Viridiplantae</taxon>
        <taxon>Streptophyta</taxon>
        <taxon>Embryophyta</taxon>
        <taxon>Tracheophyta</taxon>
        <taxon>Spermatophyta</taxon>
        <taxon>Magnoliopsida</taxon>
        <taxon>Liliopsida</taxon>
        <taxon>Poales</taxon>
        <taxon>Poaceae</taxon>
        <taxon>BOP clade</taxon>
        <taxon>Oryzoideae</taxon>
        <taxon>Oryzeae</taxon>
        <taxon>Zizaniinae</taxon>
        <taxon>Zizania</taxon>
    </lineage>
</organism>
<dbReference type="Proteomes" id="UP000729402">
    <property type="component" value="Unassembled WGS sequence"/>
</dbReference>
<keyword evidence="3" id="KW-1185">Reference proteome</keyword>
<evidence type="ECO:0000313" key="3">
    <source>
        <dbReference type="Proteomes" id="UP000729402"/>
    </source>
</evidence>
<gene>
    <name evidence="2" type="ORF">GUJ93_ZPchr0006g44467</name>
</gene>
<feature type="region of interest" description="Disordered" evidence="1">
    <location>
        <begin position="19"/>
        <end position="42"/>
    </location>
</feature>
<sequence>MPQHPWSIAIASIMSYASPDTLDQPSMDLQEEHDVETEHDPHHKKKRIFKDCFMMLECGSRVSNLAIVWLNRQTNFVCHLWRKGRKEMRRRQDHTSIMILDFEEQ</sequence>
<evidence type="ECO:0000256" key="1">
    <source>
        <dbReference type="SAM" id="MobiDB-lite"/>
    </source>
</evidence>
<evidence type="ECO:0000313" key="2">
    <source>
        <dbReference type="EMBL" id="KAG8076605.1"/>
    </source>
</evidence>
<reference evidence="2" key="2">
    <citation type="submission" date="2021-02" db="EMBL/GenBank/DDBJ databases">
        <authorList>
            <person name="Kimball J.A."/>
            <person name="Haas M.W."/>
            <person name="Macchietto M."/>
            <person name="Kono T."/>
            <person name="Duquette J."/>
            <person name="Shao M."/>
        </authorList>
    </citation>
    <scope>NUCLEOTIDE SEQUENCE</scope>
    <source>
        <tissue evidence="2">Fresh leaf tissue</tissue>
    </source>
</reference>
<name>A0A8J5VQJ4_ZIZPA</name>
<comment type="caution">
    <text evidence="2">The sequence shown here is derived from an EMBL/GenBank/DDBJ whole genome shotgun (WGS) entry which is preliminary data.</text>
</comment>
<proteinExistence type="predicted"/>